<dbReference type="EMBL" id="BOMI01000065">
    <property type="protein sequence ID" value="GID74792.1"/>
    <property type="molecule type" value="Genomic_DNA"/>
</dbReference>
<protein>
    <recommendedName>
        <fullName evidence="3">DUF2716 domain-containing protein</fullName>
    </recommendedName>
</protein>
<comment type="caution">
    <text evidence="1">The sequence shown here is derived from an EMBL/GenBank/DDBJ whole genome shotgun (WGS) entry which is preliminary data.</text>
</comment>
<accession>A0ABQ3Y466</accession>
<proteinExistence type="predicted"/>
<dbReference type="Proteomes" id="UP000609879">
    <property type="component" value="Unassembled WGS sequence"/>
</dbReference>
<gene>
    <name evidence="1" type="ORF">Ade02nite_34330</name>
</gene>
<reference evidence="1 2" key="1">
    <citation type="submission" date="2021-01" db="EMBL/GenBank/DDBJ databases">
        <title>Whole genome shotgun sequence of Actinoplanes deccanensis NBRC 13994.</title>
        <authorList>
            <person name="Komaki H."/>
            <person name="Tamura T."/>
        </authorList>
    </citation>
    <scope>NUCLEOTIDE SEQUENCE [LARGE SCALE GENOMIC DNA]</scope>
    <source>
        <strain evidence="1 2">NBRC 13994</strain>
    </source>
</reference>
<evidence type="ECO:0000313" key="1">
    <source>
        <dbReference type="EMBL" id="GID74792.1"/>
    </source>
</evidence>
<organism evidence="1 2">
    <name type="scientific">Paractinoplanes deccanensis</name>
    <dbReference type="NCBI Taxonomy" id="113561"/>
    <lineage>
        <taxon>Bacteria</taxon>
        <taxon>Bacillati</taxon>
        <taxon>Actinomycetota</taxon>
        <taxon>Actinomycetes</taxon>
        <taxon>Micromonosporales</taxon>
        <taxon>Micromonosporaceae</taxon>
        <taxon>Paractinoplanes</taxon>
    </lineage>
</organism>
<evidence type="ECO:0000313" key="2">
    <source>
        <dbReference type="Proteomes" id="UP000609879"/>
    </source>
</evidence>
<evidence type="ECO:0008006" key="3">
    <source>
        <dbReference type="Google" id="ProtNLM"/>
    </source>
</evidence>
<name>A0ABQ3Y466_9ACTN</name>
<keyword evidence="2" id="KW-1185">Reference proteome</keyword>
<dbReference type="RefSeq" id="WP_203763740.1">
    <property type="nucleotide sequence ID" value="NZ_BAAABO010000012.1"/>
</dbReference>
<sequence>MTLSYCPDVSAADWIVASDRDWPELVTFGPGGFEAYARLRFIPDPPHAGMAEADYDRPDDDLSDARQVGVALEILARHTATPGDCYFGLWEGWASDLHGSPPGIAPAFPPAVLDGPRVRLPERPFYLFRGPLSDYGDYGAADLWPGQPRGEMPPPSLTWPADHAWCVAADVDPHWAGIGATAAAVADLIADRRLDVVPADPARPQPYYS</sequence>